<name>I8T4P6_9GAMM</name>
<keyword evidence="2" id="KW-1185">Reference proteome</keyword>
<gene>
    <name evidence="1" type="ORF">WQQ_38930</name>
</gene>
<dbReference type="STRING" id="1172194.WQQ_38930"/>
<comment type="caution">
    <text evidence="1">The sequence shown here is derived from an EMBL/GenBank/DDBJ whole genome shotgun (WGS) entry which is preliminary data.</text>
</comment>
<dbReference type="RefSeq" id="WP_007186828.1">
    <property type="nucleotide sequence ID" value="NZ_AKGD01000003.1"/>
</dbReference>
<proteinExistence type="predicted"/>
<dbReference type="OrthoDB" id="7061911at2"/>
<sequence length="162" mass="18080">MRALASLVLIGLVFVTITGFGSRDSTSEARRDANRFVLEKLNRQSGEGWSRSGRYFLWSYRFSRNGCDLEIRREAIEGGQVVRQEVPLADVIPLWMGTGSLGLYCQSRLNCIDMQVTNPGDVVSSSHLSETPVLAPEPDDLPKLKDAFDELHRLCDDAYGAR</sequence>
<accession>I8T4P6</accession>
<reference evidence="1 2" key="1">
    <citation type="journal article" date="2012" name="J. Bacteriol.">
        <title>Genome Sequence of n-Alkane-Degrading Hydrocarboniphaga effusa Strain AP103T (ATCC BAA-332T).</title>
        <authorList>
            <person name="Chang H.K."/>
            <person name="Zylstra G.J."/>
            <person name="Chae J.C."/>
        </authorList>
    </citation>
    <scope>NUCLEOTIDE SEQUENCE [LARGE SCALE GENOMIC DNA]</scope>
    <source>
        <strain evidence="1 2">AP103</strain>
    </source>
</reference>
<dbReference type="Proteomes" id="UP000003704">
    <property type="component" value="Unassembled WGS sequence"/>
</dbReference>
<organism evidence="1 2">
    <name type="scientific">Hydrocarboniphaga effusa AP103</name>
    <dbReference type="NCBI Taxonomy" id="1172194"/>
    <lineage>
        <taxon>Bacteria</taxon>
        <taxon>Pseudomonadati</taxon>
        <taxon>Pseudomonadota</taxon>
        <taxon>Gammaproteobacteria</taxon>
        <taxon>Nevskiales</taxon>
        <taxon>Nevskiaceae</taxon>
        <taxon>Hydrocarboniphaga</taxon>
    </lineage>
</organism>
<dbReference type="AlphaFoldDB" id="I8T4P6"/>
<evidence type="ECO:0000313" key="1">
    <source>
        <dbReference type="EMBL" id="EIT68698.1"/>
    </source>
</evidence>
<evidence type="ECO:0000313" key="2">
    <source>
        <dbReference type="Proteomes" id="UP000003704"/>
    </source>
</evidence>
<protein>
    <submittedName>
        <fullName evidence="1">Uncharacterized protein</fullName>
    </submittedName>
</protein>
<dbReference type="EMBL" id="AKGD01000003">
    <property type="protein sequence ID" value="EIT68698.1"/>
    <property type="molecule type" value="Genomic_DNA"/>
</dbReference>